<keyword evidence="1" id="KW-0472">Membrane</keyword>
<keyword evidence="1" id="KW-1133">Transmembrane helix</keyword>
<dbReference type="Proteomes" id="UP000183209">
    <property type="component" value="Unassembled WGS sequence"/>
</dbReference>
<organism evidence="2 3">
    <name type="scientific">Zhouia amylolytica</name>
    <dbReference type="NCBI Taxonomy" id="376730"/>
    <lineage>
        <taxon>Bacteria</taxon>
        <taxon>Pseudomonadati</taxon>
        <taxon>Bacteroidota</taxon>
        <taxon>Flavobacteriia</taxon>
        <taxon>Flavobacteriales</taxon>
        <taxon>Flavobacteriaceae</taxon>
        <taxon>Zhouia</taxon>
    </lineage>
</organism>
<keyword evidence="1" id="KW-0812">Transmembrane</keyword>
<dbReference type="RefSeq" id="WP_038268181.1">
    <property type="nucleotide sequence ID" value="NZ_FPAG01000001.1"/>
</dbReference>
<evidence type="ECO:0000313" key="3">
    <source>
        <dbReference type="Proteomes" id="UP000183209"/>
    </source>
</evidence>
<dbReference type="EMBL" id="FPAG01000001">
    <property type="protein sequence ID" value="SFS43190.1"/>
    <property type="molecule type" value="Genomic_DNA"/>
</dbReference>
<proteinExistence type="predicted"/>
<name>A0A1I6PSX6_9FLAO</name>
<protein>
    <submittedName>
        <fullName evidence="2">Uncharacterized protein</fullName>
    </submittedName>
</protein>
<evidence type="ECO:0000313" key="2">
    <source>
        <dbReference type="EMBL" id="SFS43190.1"/>
    </source>
</evidence>
<dbReference type="AlphaFoldDB" id="A0A1I6PSX6"/>
<gene>
    <name evidence="2" type="ORF">SAMN04487906_0454</name>
</gene>
<sequence>MDLSSSIKYKVLESVKRVYKIIIFFASIFIMGLISFTVYINYSLEKKEVLHAVDSSKTKQKDHIRTIYKY</sequence>
<evidence type="ECO:0000256" key="1">
    <source>
        <dbReference type="SAM" id="Phobius"/>
    </source>
</evidence>
<reference evidence="2 3" key="1">
    <citation type="submission" date="2016-10" db="EMBL/GenBank/DDBJ databases">
        <authorList>
            <person name="de Groot N.N."/>
        </authorList>
    </citation>
    <scope>NUCLEOTIDE SEQUENCE [LARGE SCALE GENOMIC DNA]</scope>
    <source>
        <strain evidence="2 3">CGMCC 1.6114</strain>
    </source>
</reference>
<accession>A0A1I6PSX6</accession>
<feature type="transmembrane region" description="Helical" evidence="1">
    <location>
        <begin position="21"/>
        <end position="42"/>
    </location>
</feature>